<feature type="region of interest" description="Disordered" evidence="1">
    <location>
        <begin position="172"/>
        <end position="213"/>
    </location>
</feature>
<proteinExistence type="predicted"/>
<dbReference type="AlphaFoldDB" id="A0AAV6GI32"/>
<dbReference type="EMBL" id="JADWDJ010000010">
    <property type="protein sequence ID" value="KAG5274768.1"/>
    <property type="molecule type" value="Genomic_DNA"/>
</dbReference>
<reference evidence="2" key="1">
    <citation type="submission" date="2020-10" db="EMBL/GenBank/DDBJ databases">
        <title>Chromosome-scale genome assembly of the Allis shad, Alosa alosa.</title>
        <authorList>
            <person name="Margot Z."/>
            <person name="Christophe K."/>
            <person name="Cabau C."/>
            <person name="Louis A."/>
            <person name="Berthelot C."/>
            <person name="Parey E."/>
            <person name="Roest Crollius H."/>
            <person name="Montfort J."/>
            <person name="Robinson-Rechavi M."/>
            <person name="Bucao C."/>
            <person name="Bouchez O."/>
            <person name="Gislard M."/>
            <person name="Lluch J."/>
            <person name="Milhes M."/>
            <person name="Lampietro C."/>
            <person name="Lopez Roques C."/>
            <person name="Donnadieu C."/>
            <person name="Braasch I."/>
            <person name="Desvignes T."/>
            <person name="Postlethwait J."/>
            <person name="Bobe J."/>
            <person name="Guiguen Y."/>
        </authorList>
    </citation>
    <scope>NUCLEOTIDE SEQUENCE</scope>
    <source>
        <strain evidence="2">M-15738</strain>
        <tissue evidence="2">Blood</tissue>
    </source>
</reference>
<evidence type="ECO:0000256" key="1">
    <source>
        <dbReference type="SAM" id="MobiDB-lite"/>
    </source>
</evidence>
<sequence length="213" mass="22948">MASAHSSIDLSKNSEGLSLSELDRGFYLDQSLSVSALSMETSAATMRFPKGIVVEFSDNNASINNFESFPNSPNVLSPSLVSQQSTPTPYTYNLELPFRVQGKSSTPTQVFLKKPVLASSLNLSSVDLTTTNPSWEVSLINPISDSPKLALESTSLELTWSPKNQSGQPVAEISSLTCSGTPPATALSDGQKSWRETLPLGSVQEEEQQRLMS</sequence>
<gene>
    <name evidence="2" type="ORF">AALO_G00139920</name>
</gene>
<protein>
    <submittedName>
        <fullName evidence="2">Uncharacterized protein</fullName>
    </submittedName>
</protein>
<comment type="caution">
    <text evidence="2">The sequence shown here is derived from an EMBL/GenBank/DDBJ whole genome shotgun (WGS) entry which is preliminary data.</text>
</comment>
<dbReference type="Proteomes" id="UP000823561">
    <property type="component" value="Chromosome 10"/>
</dbReference>
<keyword evidence="3" id="KW-1185">Reference proteome</keyword>
<evidence type="ECO:0000313" key="3">
    <source>
        <dbReference type="Proteomes" id="UP000823561"/>
    </source>
</evidence>
<accession>A0AAV6GI32</accession>
<feature type="compositionally biased region" description="Polar residues" evidence="1">
    <location>
        <begin position="172"/>
        <end position="182"/>
    </location>
</feature>
<organism evidence="2 3">
    <name type="scientific">Alosa alosa</name>
    <name type="common">allis shad</name>
    <dbReference type="NCBI Taxonomy" id="278164"/>
    <lineage>
        <taxon>Eukaryota</taxon>
        <taxon>Metazoa</taxon>
        <taxon>Chordata</taxon>
        <taxon>Craniata</taxon>
        <taxon>Vertebrata</taxon>
        <taxon>Euteleostomi</taxon>
        <taxon>Actinopterygii</taxon>
        <taxon>Neopterygii</taxon>
        <taxon>Teleostei</taxon>
        <taxon>Clupei</taxon>
        <taxon>Clupeiformes</taxon>
        <taxon>Clupeoidei</taxon>
        <taxon>Clupeidae</taxon>
        <taxon>Alosa</taxon>
    </lineage>
</organism>
<name>A0AAV6GI32_9TELE</name>
<evidence type="ECO:0000313" key="2">
    <source>
        <dbReference type="EMBL" id="KAG5274768.1"/>
    </source>
</evidence>